<evidence type="ECO:0000256" key="23">
    <source>
        <dbReference type="ARBA" id="ARBA00048840"/>
    </source>
</evidence>
<evidence type="ECO:0000256" key="17">
    <source>
        <dbReference type="ARBA" id="ARBA00048402"/>
    </source>
</evidence>
<comment type="similarity">
    <text evidence="2">Belongs to the peptidase M20A family.</text>
</comment>
<evidence type="ECO:0000256" key="11">
    <source>
        <dbReference type="ARBA" id="ARBA00047723"/>
    </source>
</evidence>
<comment type="catalytic activity">
    <reaction evidence="11">
        <text>N-octadecanoyl-L-phenylalanine + H2O = octadecanoate + L-phenylalanine</text>
        <dbReference type="Rhea" id="RHEA:64128"/>
        <dbReference type="ChEBI" id="CHEBI:15377"/>
        <dbReference type="ChEBI" id="CHEBI:25629"/>
        <dbReference type="ChEBI" id="CHEBI:58095"/>
        <dbReference type="ChEBI" id="CHEBI:149700"/>
    </reaction>
    <physiologicalReaction direction="left-to-right" evidence="11">
        <dbReference type="Rhea" id="RHEA:64129"/>
    </physiologicalReaction>
</comment>
<reference evidence="29" key="2">
    <citation type="submission" date="2025-09" db="UniProtKB">
        <authorList>
            <consortium name="Ensembl"/>
        </authorList>
    </citation>
    <scope>IDENTIFICATION</scope>
</reference>
<dbReference type="PANTHER" id="PTHR45962:SF1">
    <property type="entry name" value="N-FATTY-ACYL-AMINO ACID SYNTHASE_HYDROLASE PM20D1"/>
    <property type="match status" value="1"/>
</dbReference>
<evidence type="ECO:0000259" key="28">
    <source>
        <dbReference type="Pfam" id="PF07687"/>
    </source>
</evidence>
<comment type="catalytic activity">
    <reaction evidence="21">
        <text>N-(9Z-octadecenoyl)-L-tryptophan + H2O = L-tryptophan + (9Z)-octadecenoate</text>
        <dbReference type="Rhea" id="RHEA:64176"/>
        <dbReference type="ChEBI" id="CHEBI:15377"/>
        <dbReference type="ChEBI" id="CHEBI:30823"/>
        <dbReference type="ChEBI" id="CHEBI:57912"/>
        <dbReference type="ChEBI" id="CHEBI:149733"/>
    </reaction>
    <physiologicalReaction direction="left-to-right" evidence="21">
        <dbReference type="Rhea" id="RHEA:64177"/>
    </physiologicalReaction>
</comment>
<comment type="catalytic activity">
    <reaction evidence="24">
        <text>L-phenylalanine + (9Z)-octadecenoate = N-(9Z-octadecenoyl)-L-phenylalanine + H2O</text>
        <dbReference type="Rhea" id="RHEA:51300"/>
        <dbReference type="ChEBI" id="CHEBI:15377"/>
        <dbReference type="ChEBI" id="CHEBI:30823"/>
        <dbReference type="ChEBI" id="CHEBI:58095"/>
        <dbReference type="ChEBI" id="CHEBI:134020"/>
    </reaction>
    <physiologicalReaction direction="left-to-right" evidence="24">
        <dbReference type="Rhea" id="RHEA:51301"/>
    </physiologicalReaction>
    <physiologicalReaction direction="right-to-left" evidence="24">
        <dbReference type="Rhea" id="RHEA:51302"/>
    </physiologicalReaction>
</comment>
<comment type="catalytic activity">
    <reaction evidence="19">
        <text>N-(9Z-octadecenoyl)-L-serine + H2O = L-serine + (9Z)-octadecenoate</text>
        <dbReference type="Rhea" id="RHEA:51352"/>
        <dbReference type="ChEBI" id="CHEBI:15377"/>
        <dbReference type="ChEBI" id="CHEBI:30823"/>
        <dbReference type="ChEBI" id="CHEBI:33384"/>
        <dbReference type="ChEBI" id="CHEBI:134031"/>
    </reaction>
    <physiologicalReaction direction="left-to-right" evidence="19">
        <dbReference type="Rhea" id="RHEA:51353"/>
    </physiologicalReaction>
</comment>
<accession>A0A8C4R5D7</accession>
<evidence type="ECO:0000256" key="15">
    <source>
        <dbReference type="ARBA" id="ARBA00048145"/>
    </source>
</evidence>
<evidence type="ECO:0000256" key="13">
    <source>
        <dbReference type="ARBA" id="ARBA00047874"/>
    </source>
</evidence>
<evidence type="ECO:0000256" key="5">
    <source>
        <dbReference type="ARBA" id="ARBA00022801"/>
    </source>
</evidence>
<comment type="catalytic activity">
    <reaction evidence="25">
        <text>N-(5Z,8Z,11Z,14Z-eicosatetraenoyl)-L-serine + H2O = (5Z,8Z,11Z,14Z)-eicosatetraenoate + L-serine</text>
        <dbReference type="Rhea" id="RHEA:64116"/>
        <dbReference type="ChEBI" id="CHEBI:15377"/>
        <dbReference type="ChEBI" id="CHEBI:32395"/>
        <dbReference type="ChEBI" id="CHEBI:33384"/>
        <dbReference type="ChEBI" id="CHEBI:149697"/>
    </reaction>
    <physiologicalReaction direction="left-to-right" evidence="25">
        <dbReference type="Rhea" id="RHEA:64117"/>
    </physiologicalReaction>
    <physiologicalReaction direction="right-to-left" evidence="25">
        <dbReference type="Rhea" id="RHEA:64118"/>
    </physiologicalReaction>
</comment>
<keyword evidence="27" id="KW-0732">Signal</keyword>
<evidence type="ECO:0000256" key="8">
    <source>
        <dbReference type="ARBA" id="ARBA00046147"/>
    </source>
</evidence>
<dbReference type="SUPFAM" id="SSF55031">
    <property type="entry name" value="Bacterial exopeptidase dimerisation domain"/>
    <property type="match status" value="1"/>
</dbReference>
<evidence type="ECO:0000256" key="18">
    <source>
        <dbReference type="ARBA" id="ARBA00048579"/>
    </source>
</evidence>
<keyword evidence="3" id="KW-0645">Protease</keyword>
<dbReference type="Ensembl" id="ENSEBUT00000024441.1">
    <property type="protein sequence ID" value="ENSEBUP00000023865.1"/>
    <property type="gene ID" value="ENSEBUG00000014693.1"/>
</dbReference>
<comment type="catalytic activity">
    <reaction evidence="18">
        <text>an N-acyl-L-amino acid + H2O = an L-alpha-amino acid + a carboxylate</text>
        <dbReference type="Rhea" id="RHEA:15565"/>
        <dbReference type="ChEBI" id="CHEBI:15377"/>
        <dbReference type="ChEBI" id="CHEBI:29067"/>
        <dbReference type="ChEBI" id="CHEBI:59869"/>
        <dbReference type="ChEBI" id="CHEBI:59874"/>
        <dbReference type="EC" id="3.5.1.14"/>
    </reaction>
    <physiologicalReaction direction="left-to-right" evidence="18">
        <dbReference type="Rhea" id="RHEA:15566"/>
    </physiologicalReaction>
    <physiologicalReaction direction="right-to-left" evidence="18">
        <dbReference type="Rhea" id="RHEA:15567"/>
    </physiologicalReaction>
</comment>
<dbReference type="PANTHER" id="PTHR45962">
    <property type="entry name" value="N-FATTY-ACYL-AMINO ACID SYNTHASE/HYDROLASE PM20D1"/>
    <property type="match status" value="1"/>
</dbReference>
<evidence type="ECO:0000256" key="10">
    <source>
        <dbReference type="ARBA" id="ARBA00047567"/>
    </source>
</evidence>
<comment type="catalytic activity">
    <reaction evidence="14">
        <text>N-hexadecanoyl-L-phenylalanine + H2O = hexadecanoate + L-phenylalanine</text>
        <dbReference type="Rhea" id="RHEA:64124"/>
        <dbReference type="ChEBI" id="CHEBI:7896"/>
        <dbReference type="ChEBI" id="CHEBI:15377"/>
        <dbReference type="ChEBI" id="CHEBI:58095"/>
        <dbReference type="ChEBI" id="CHEBI:149699"/>
    </reaction>
    <physiologicalReaction direction="left-to-right" evidence="14">
        <dbReference type="Rhea" id="RHEA:64125"/>
    </physiologicalReaction>
</comment>
<dbReference type="GO" id="GO:0006520">
    <property type="term" value="P:amino acid metabolic process"/>
    <property type="evidence" value="ECO:0007669"/>
    <property type="project" value="TreeGrafter"/>
</dbReference>
<dbReference type="OMA" id="DWTHHPF"/>
<evidence type="ECO:0000256" key="9">
    <source>
        <dbReference type="ARBA" id="ARBA00047450"/>
    </source>
</evidence>
<comment type="catalytic activity">
    <reaction evidence="15">
        <text>N-(9Z-octadecenoyl)-L-methionine + H2O = (9Z)-octadecenoate + L-methionine</text>
        <dbReference type="Rhea" id="RHEA:64144"/>
        <dbReference type="ChEBI" id="CHEBI:15377"/>
        <dbReference type="ChEBI" id="CHEBI:30823"/>
        <dbReference type="ChEBI" id="CHEBI:57844"/>
        <dbReference type="ChEBI" id="CHEBI:149732"/>
    </reaction>
    <physiologicalReaction direction="left-to-right" evidence="15">
        <dbReference type="Rhea" id="RHEA:64145"/>
    </physiologicalReaction>
</comment>
<evidence type="ECO:0000256" key="14">
    <source>
        <dbReference type="ARBA" id="ARBA00047879"/>
    </source>
</evidence>
<comment type="pathway">
    <text evidence="7">Amino-acid metabolism.</text>
</comment>
<dbReference type="Gene3D" id="3.40.630.10">
    <property type="entry name" value="Zn peptidases"/>
    <property type="match status" value="1"/>
</dbReference>
<feature type="signal peptide" evidence="27">
    <location>
        <begin position="1"/>
        <end position="20"/>
    </location>
</feature>
<feature type="domain" description="Peptidase M20 dimerisation" evidence="28">
    <location>
        <begin position="243"/>
        <end position="375"/>
    </location>
</feature>
<dbReference type="InterPro" id="IPR002933">
    <property type="entry name" value="Peptidase_M20"/>
</dbReference>
<sequence length="456" mass="50573">MPRWRHACVLLAALTSLLLAIILIRTVTLSTPKCTVHGRGERIKILTPPKIDEDYLEFISTLVQAVTIPTVSNFQHVYNTTAMSEFTAFLHKSFPTIFSHNLVTYETVAEYSHLFKVQGLDSKLTPYLLAAHLDVVPALPEGWEFPPFSGTHQGGFIYGRGTLDDKQSVVGILQALEMLLEEGFSPKRTFYVAIGHDEEVGGLDGARSIGMLLSKRNISLDFVLDEGNLSLTSCLPYTSIGSSEKGFLTIKLGVKQKMGHSSMPPRETSVGILSRAVSRYKPQKLCMLHKIQFSFPLRIILSNLWLFSPLVARLLERTPLTNTLVRTTTAVTEFHAGIKSNVLAPVAEATVNFRIHPAQTVDEVLELVRHTIADERVNITMIIAMEPLPISPHDDTAVGYMTITEAIQETFPGMLVAPGICIGATDTKHYKGLTSALYRFNPIWNSPTDLLRYSPR</sequence>
<evidence type="ECO:0000256" key="26">
    <source>
        <dbReference type="ARBA" id="ARBA00049457"/>
    </source>
</evidence>
<feature type="chain" id="PRO_5034108930" evidence="27">
    <location>
        <begin position="21"/>
        <end position="456"/>
    </location>
</feature>
<evidence type="ECO:0000256" key="19">
    <source>
        <dbReference type="ARBA" id="ARBA00048597"/>
    </source>
</evidence>
<comment type="catalytic activity">
    <reaction evidence="26">
        <text>N-(9Z-octadecenoyl)-L-lysine + H2O = L-lysine + (9Z)-octadecenoate</text>
        <dbReference type="Rhea" id="RHEA:64192"/>
        <dbReference type="ChEBI" id="CHEBI:15377"/>
        <dbReference type="ChEBI" id="CHEBI:30823"/>
        <dbReference type="ChEBI" id="CHEBI:32551"/>
        <dbReference type="ChEBI" id="CHEBI:149731"/>
    </reaction>
    <physiologicalReaction direction="left-to-right" evidence="26">
        <dbReference type="Rhea" id="RHEA:64193"/>
    </physiologicalReaction>
</comment>
<dbReference type="Pfam" id="PF01546">
    <property type="entry name" value="Peptidase_M20"/>
    <property type="match status" value="1"/>
</dbReference>
<evidence type="ECO:0000256" key="1">
    <source>
        <dbReference type="ARBA" id="ARBA00004872"/>
    </source>
</evidence>
<dbReference type="Proteomes" id="UP000694388">
    <property type="component" value="Unplaced"/>
</dbReference>
<keyword evidence="4" id="KW-0479">Metal-binding</keyword>
<keyword evidence="30" id="KW-1185">Reference proteome</keyword>
<dbReference type="Pfam" id="PF07687">
    <property type="entry name" value="M20_dimer"/>
    <property type="match status" value="1"/>
</dbReference>
<name>A0A8C4R5D7_EPTBU</name>
<evidence type="ECO:0000313" key="30">
    <source>
        <dbReference type="Proteomes" id="UP000694388"/>
    </source>
</evidence>
<evidence type="ECO:0000256" key="20">
    <source>
        <dbReference type="ARBA" id="ARBA00048729"/>
    </source>
</evidence>
<comment type="catalytic activity">
    <reaction evidence="9">
        <text>(9Z)-octadecenoate + glycine = N-(9Z-octadecenoyl)glycine + H2O</text>
        <dbReference type="Rhea" id="RHEA:51316"/>
        <dbReference type="ChEBI" id="CHEBI:15377"/>
        <dbReference type="ChEBI" id="CHEBI:30823"/>
        <dbReference type="ChEBI" id="CHEBI:57305"/>
        <dbReference type="ChEBI" id="CHEBI:133992"/>
    </reaction>
    <physiologicalReaction direction="right-to-left" evidence="9">
        <dbReference type="Rhea" id="RHEA:51318"/>
    </physiologicalReaction>
</comment>
<comment type="catalytic activity">
    <reaction evidence="20">
        <text>N-(9Z-octadecenoyl)-L-glutamine + H2O = L-glutamine + (9Z)-octadecenoate</text>
        <dbReference type="Rhea" id="RHEA:51356"/>
        <dbReference type="ChEBI" id="CHEBI:15377"/>
        <dbReference type="ChEBI" id="CHEBI:30823"/>
        <dbReference type="ChEBI" id="CHEBI:58359"/>
        <dbReference type="ChEBI" id="CHEBI:134033"/>
    </reaction>
    <physiologicalReaction direction="left-to-right" evidence="20">
        <dbReference type="Rhea" id="RHEA:51357"/>
    </physiologicalReaction>
</comment>
<evidence type="ECO:0000256" key="21">
    <source>
        <dbReference type="ARBA" id="ARBA00048822"/>
    </source>
</evidence>
<evidence type="ECO:0000256" key="12">
    <source>
        <dbReference type="ARBA" id="ARBA00047866"/>
    </source>
</evidence>
<comment type="catalytic activity">
    <reaction evidence="17">
        <text>N-(5Z,8Z,11Z,14Z)-eicosatetraenoyl-glycine + H2O = (5Z,8Z,11Z,14Z)-eicosatetraenoate + glycine</text>
        <dbReference type="Rhea" id="RHEA:64108"/>
        <dbReference type="ChEBI" id="CHEBI:15377"/>
        <dbReference type="ChEBI" id="CHEBI:32395"/>
        <dbReference type="ChEBI" id="CHEBI:57305"/>
        <dbReference type="ChEBI" id="CHEBI:59002"/>
    </reaction>
    <physiologicalReaction direction="left-to-right" evidence="17">
        <dbReference type="Rhea" id="RHEA:64109"/>
    </physiologicalReaction>
    <physiologicalReaction direction="right-to-left" evidence="17">
        <dbReference type="Rhea" id="RHEA:64110"/>
    </physiologicalReaction>
</comment>
<organism evidence="29 30">
    <name type="scientific">Eptatretus burgeri</name>
    <name type="common">Inshore hagfish</name>
    <dbReference type="NCBI Taxonomy" id="7764"/>
    <lineage>
        <taxon>Eukaryota</taxon>
        <taxon>Metazoa</taxon>
        <taxon>Chordata</taxon>
        <taxon>Craniata</taxon>
        <taxon>Vertebrata</taxon>
        <taxon>Cyclostomata</taxon>
        <taxon>Myxini</taxon>
        <taxon>Myxiniformes</taxon>
        <taxon>Myxinidae</taxon>
        <taxon>Eptatretinae</taxon>
        <taxon>Eptatretus</taxon>
    </lineage>
</organism>
<evidence type="ECO:0000256" key="3">
    <source>
        <dbReference type="ARBA" id="ARBA00022670"/>
    </source>
</evidence>
<dbReference type="SUPFAM" id="SSF53187">
    <property type="entry name" value="Zn-dependent exopeptidases"/>
    <property type="match status" value="1"/>
</dbReference>
<evidence type="ECO:0000256" key="24">
    <source>
        <dbReference type="ARBA" id="ARBA00048879"/>
    </source>
</evidence>
<dbReference type="Gene3D" id="3.30.70.360">
    <property type="match status" value="1"/>
</dbReference>
<protein>
    <submittedName>
        <fullName evidence="29">Peptidase M20 domain containing 1, tandem duplicate 1</fullName>
    </submittedName>
</protein>
<dbReference type="AlphaFoldDB" id="A0A8C4R5D7"/>
<dbReference type="InterPro" id="IPR011650">
    <property type="entry name" value="Peptidase_M20_dimer"/>
</dbReference>
<comment type="catalytic activity">
    <reaction evidence="22">
        <text>N-(9Z-octadecenoyl)-L-leucine + H2O = L-leucine + (9Z)-octadecenoate</text>
        <dbReference type="Rhea" id="RHEA:51360"/>
        <dbReference type="ChEBI" id="CHEBI:15377"/>
        <dbReference type="ChEBI" id="CHEBI:30823"/>
        <dbReference type="ChEBI" id="CHEBI:57427"/>
        <dbReference type="ChEBI" id="CHEBI:134035"/>
    </reaction>
    <physiologicalReaction direction="left-to-right" evidence="22">
        <dbReference type="Rhea" id="RHEA:51361"/>
    </physiologicalReaction>
    <physiologicalReaction direction="right-to-left" evidence="22">
        <dbReference type="Rhea" id="RHEA:51362"/>
    </physiologicalReaction>
</comment>
<dbReference type="GO" id="GO:0004046">
    <property type="term" value="F:aminoacylase activity"/>
    <property type="evidence" value="ECO:0007669"/>
    <property type="project" value="UniProtKB-EC"/>
</dbReference>
<comment type="catalytic activity">
    <reaction evidence="10">
        <text>N-(4Z,7Z,10Z,13Z,16Z,19Z-docosahexaenoyl)-L-phenylalanine + H2O = (4Z,7Z,10Z,13Z,16Z,19Z)-docosahexaenoate + L-phenylalanine</text>
        <dbReference type="Rhea" id="RHEA:64132"/>
        <dbReference type="ChEBI" id="CHEBI:15377"/>
        <dbReference type="ChEBI" id="CHEBI:58095"/>
        <dbReference type="ChEBI" id="CHEBI:77016"/>
        <dbReference type="ChEBI" id="CHEBI:149701"/>
    </reaction>
    <physiologicalReaction direction="left-to-right" evidence="10">
        <dbReference type="Rhea" id="RHEA:64133"/>
    </physiologicalReaction>
</comment>
<evidence type="ECO:0000256" key="2">
    <source>
        <dbReference type="ARBA" id="ARBA00006247"/>
    </source>
</evidence>
<comment type="pathway">
    <text evidence="1">Lipid metabolism; fatty acid metabolism.</text>
</comment>
<dbReference type="FunFam" id="3.40.630.10:FF:000027">
    <property type="entry name" value="N-fatty-acyl-amino acid synthase/hydrolase PM20D1"/>
    <property type="match status" value="1"/>
</dbReference>
<dbReference type="InterPro" id="IPR047177">
    <property type="entry name" value="Pept_M20A"/>
</dbReference>
<dbReference type="GO" id="GO:0046872">
    <property type="term" value="F:metal ion binding"/>
    <property type="evidence" value="ECO:0007669"/>
    <property type="project" value="UniProtKB-KW"/>
</dbReference>
<evidence type="ECO:0000256" key="6">
    <source>
        <dbReference type="ARBA" id="ARBA00022833"/>
    </source>
</evidence>
<dbReference type="InterPro" id="IPR036264">
    <property type="entry name" value="Bact_exopeptidase_dim_dom"/>
</dbReference>
<evidence type="ECO:0000256" key="4">
    <source>
        <dbReference type="ARBA" id="ARBA00022723"/>
    </source>
</evidence>
<keyword evidence="6" id="KW-0862">Zinc</keyword>
<dbReference type="GeneTree" id="ENSGT00940000156659"/>
<comment type="catalytic activity">
    <reaction evidence="16">
        <text>N-(9Z-octadecenoyl)-L-asparagine + H2O = L-asparagine + (9Z)-octadecenoate</text>
        <dbReference type="Rhea" id="RHEA:64136"/>
        <dbReference type="ChEBI" id="CHEBI:15377"/>
        <dbReference type="ChEBI" id="CHEBI:30823"/>
        <dbReference type="ChEBI" id="CHEBI:58048"/>
        <dbReference type="ChEBI" id="CHEBI:149730"/>
    </reaction>
    <physiologicalReaction direction="left-to-right" evidence="16">
        <dbReference type="Rhea" id="RHEA:64137"/>
    </physiologicalReaction>
</comment>
<evidence type="ECO:0000256" key="7">
    <source>
        <dbReference type="ARBA" id="ARBA00034698"/>
    </source>
</evidence>
<comment type="catalytic activity">
    <reaction evidence="12">
        <text>N-(9Z-octadecenoyl)-L-tyrosine + H2O = L-tyrosine + (9Z)-octadecenoate</text>
        <dbReference type="Rhea" id="RHEA:64184"/>
        <dbReference type="ChEBI" id="CHEBI:15377"/>
        <dbReference type="ChEBI" id="CHEBI:30823"/>
        <dbReference type="ChEBI" id="CHEBI:58315"/>
        <dbReference type="ChEBI" id="CHEBI:149734"/>
    </reaction>
    <physiologicalReaction direction="left-to-right" evidence="12">
        <dbReference type="Rhea" id="RHEA:64185"/>
    </physiologicalReaction>
</comment>
<keyword evidence="5" id="KW-0378">Hydrolase</keyword>
<evidence type="ECO:0000256" key="25">
    <source>
        <dbReference type="ARBA" id="ARBA00049100"/>
    </source>
</evidence>
<dbReference type="GO" id="GO:0043605">
    <property type="term" value="P:amide catabolic process"/>
    <property type="evidence" value="ECO:0007669"/>
    <property type="project" value="TreeGrafter"/>
</dbReference>
<evidence type="ECO:0000256" key="16">
    <source>
        <dbReference type="ARBA" id="ARBA00048380"/>
    </source>
</evidence>
<proteinExistence type="inferred from homology"/>
<reference evidence="29" key="1">
    <citation type="submission" date="2025-08" db="UniProtKB">
        <authorList>
            <consortium name="Ensembl"/>
        </authorList>
    </citation>
    <scope>IDENTIFICATION</scope>
</reference>
<comment type="function">
    <text evidence="8">Secreted enzyme that regulates the endogenous N-fatty acyl amino acid (NAAs) tissue and circulating levels by functioning as a bidirectional NAA synthase/hydrolase. It condenses free fatty acids and free amino acids to generate NAAs and bidirectionally catalyzes the reverse hydrolysis reaction. Some of these NAAs stimulate oxidative metabolism via mitochondrial uncoupling, increasing energy expenditure in a UPC1-independent manner. Thereby, this secreted protein may indirectly regulate whole body energy expenditure. PM20D1 circulates in tight association with both low- and high-density (LDL and HDL,respectively) lipoprotein particles.</text>
</comment>
<evidence type="ECO:0000313" key="29">
    <source>
        <dbReference type="Ensembl" id="ENSEBUP00000023865.1"/>
    </source>
</evidence>
<evidence type="ECO:0000256" key="22">
    <source>
        <dbReference type="ARBA" id="ARBA00048827"/>
    </source>
</evidence>
<comment type="catalytic activity">
    <reaction evidence="13">
        <text>(5Z,8Z,11Z,14Z)-eicosatetraenoate + L-phenylalanine = N-(5Z,8Z,11Z,14Z-eicosatetraenoyl)-L-phenylalanine + H2O</text>
        <dbReference type="Rhea" id="RHEA:51312"/>
        <dbReference type="ChEBI" id="CHEBI:15377"/>
        <dbReference type="ChEBI" id="CHEBI:32395"/>
        <dbReference type="ChEBI" id="CHEBI:58095"/>
        <dbReference type="ChEBI" id="CHEBI:134022"/>
    </reaction>
    <physiologicalReaction direction="left-to-right" evidence="13">
        <dbReference type="Rhea" id="RHEA:51313"/>
    </physiologicalReaction>
    <physiologicalReaction direction="right-to-left" evidence="13">
        <dbReference type="Rhea" id="RHEA:51314"/>
    </physiologicalReaction>
</comment>
<comment type="catalytic activity">
    <reaction evidence="23">
        <text>an N-acyl-aromatic L-alpha-amino acid + H2O = an aromatic L-alpha-amino acid + a carboxylate</text>
        <dbReference type="Rhea" id="RHEA:54184"/>
        <dbReference type="ChEBI" id="CHEBI:15377"/>
        <dbReference type="ChEBI" id="CHEBI:29067"/>
        <dbReference type="ChEBI" id="CHEBI:84824"/>
        <dbReference type="ChEBI" id="CHEBI:138093"/>
        <dbReference type="EC" id="3.5.1.114"/>
    </reaction>
    <physiologicalReaction direction="left-to-right" evidence="23">
        <dbReference type="Rhea" id="RHEA:54185"/>
    </physiologicalReaction>
    <physiologicalReaction direction="right-to-left" evidence="23">
        <dbReference type="Rhea" id="RHEA:54186"/>
    </physiologicalReaction>
</comment>
<evidence type="ECO:0000256" key="27">
    <source>
        <dbReference type="SAM" id="SignalP"/>
    </source>
</evidence>
<dbReference type="GO" id="GO:0006508">
    <property type="term" value="P:proteolysis"/>
    <property type="evidence" value="ECO:0007669"/>
    <property type="project" value="UniProtKB-KW"/>
</dbReference>
<dbReference type="GO" id="GO:0008233">
    <property type="term" value="F:peptidase activity"/>
    <property type="evidence" value="ECO:0007669"/>
    <property type="project" value="UniProtKB-KW"/>
</dbReference>
<dbReference type="GO" id="GO:0043604">
    <property type="term" value="P:amide biosynthetic process"/>
    <property type="evidence" value="ECO:0007669"/>
    <property type="project" value="TreeGrafter"/>
</dbReference>